<evidence type="ECO:0000256" key="5">
    <source>
        <dbReference type="ARBA" id="ARBA00047176"/>
    </source>
</evidence>
<dbReference type="SUPFAM" id="SSF52016">
    <property type="entry name" value="LeuD/IlvD-like"/>
    <property type="match status" value="1"/>
</dbReference>
<dbReference type="GO" id="GO:0016829">
    <property type="term" value="F:lyase activity"/>
    <property type="evidence" value="ECO:0007669"/>
    <property type="project" value="UniProtKB-KW"/>
</dbReference>
<evidence type="ECO:0000256" key="2">
    <source>
        <dbReference type="ARBA" id="ARBA00045120"/>
    </source>
</evidence>
<comment type="catalytic activity">
    <reaction evidence="2">
        <text>(R)-5-phosphomevalonate = (2E)-3-methyl-5-phosphooxypent-2-enoate + H2O</text>
        <dbReference type="Rhea" id="RHEA:78975"/>
        <dbReference type="ChEBI" id="CHEBI:15377"/>
        <dbReference type="ChEBI" id="CHEBI:58146"/>
        <dbReference type="ChEBI" id="CHEBI:229665"/>
        <dbReference type="EC" id="4.2.1.182"/>
    </reaction>
    <physiologicalReaction direction="left-to-right" evidence="2">
        <dbReference type="Rhea" id="RHEA:78976"/>
    </physiologicalReaction>
</comment>
<feature type="domain" description="Phosphomevalonate dehydratase small subunit-like" evidence="6">
    <location>
        <begin position="22"/>
        <end position="101"/>
    </location>
</feature>
<dbReference type="PANTHER" id="PTHR36577">
    <property type="entry name" value="DUF521 DOMAIN PROTEIN (AFU_ORTHOLOGUE AFUA_6G00490)"/>
    <property type="match status" value="1"/>
</dbReference>
<evidence type="ECO:0000256" key="4">
    <source>
        <dbReference type="ARBA" id="ARBA00046520"/>
    </source>
</evidence>
<dbReference type="PANTHER" id="PTHR36577:SF3">
    <property type="entry name" value="DUF521 DOMAIN PROTEIN (AFU_ORTHOLOGUE AFUA_6G00490)"/>
    <property type="match status" value="1"/>
</dbReference>
<organism evidence="7">
    <name type="scientific">uncultured marine thaumarchaeote SAT1000_51_A06</name>
    <dbReference type="NCBI Taxonomy" id="1456418"/>
    <lineage>
        <taxon>Archaea</taxon>
        <taxon>Nitrososphaerota</taxon>
        <taxon>environmental samples</taxon>
    </lineage>
</organism>
<dbReference type="InterPro" id="IPR002840">
    <property type="entry name" value="PMDh-S-like_dom"/>
</dbReference>
<dbReference type="CDD" id="cd01356">
    <property type="entry name" value="AcnX_swivel"/>
    <property type="match status" value="1"/>
</dbReference>
<dbReference type="Gene3D" id="3.50.30.10">
    <property type="entry name" value="Phosphohistidine domain"/>
    <property type="match status" value="1"/>
</dbReference>
<dbReference type="PIRSF" id="PIRSF004966">
    <property type="entry name" value="UCP004966"/>
    <property type="match status" value="1"/>
</dbReference>
<proteinExistence type="predicted"/>
<dbReference type="InterPro" id="IPR012016">
    <property type="entry name" value="PMDh-S-like"/>
</dbReference>
<evidence type="ECO:0000259" key="6">
    <source>
        <dbReference type="Pfam" id="PF01989"/>
    </source>
</evidence>
<dbReference type="AlphaFoldDB" id="A0A075I9S2"/>
<evidence type="ECO:0000256" key="3">
    <source>
        <dbReference type="ARBA" id="ARBA00045299"/>
    </source>
</evidence>
<dbReference type="Pfam" id="PF01989">
    <property type="entry name" value="AcnX_swivel_put"/>
    <property type="match status" value="1"/>
</dbReference>
<evidence type="ECO:0000256" key="1">
    <source>
        <dbReference type="ARBA" id="ARBA00023239"/>
    </source>
</evidence>
<reference evidence="7" key="1">
    <citation type="journal article" date="2014" name="Genome Biol. Evol.">
        <title>Pangenome evidence for extensive interdomain horizontal transfer affecting lineage core and shell genes in uncultured planktonic thaumarchaeota and euryarchaeota.</title>
        <authorList>
            <person name="Deschamps P."/>
            <person name="Zivanovic Y."/>
            <person name="Moreira D."/>
            <person name="Rodriguez-Valera F."/>
            <person name="Lopez-Garcia P."/>
        </authorList>
    </citation>
    <scope>NUCLEOTIDE SEQUENCE</scope>
</reference>
<dbReference type="EC" id="4.2.1.182" evidence="5"/>
<keyword evidence="1" id="KW-0456">Lyase</keyword>
<sequence>MTLKTIVRGKVSGKVVKSNQPINFLGSVDKKTGEVTDQKHDLFGKEIAGSILVFPNGIGSSVGAYTIYSLKSNNSAPAAMACQKADLTVASGCALANIPLFILSPDEYDNMKDGDEVSLG</sequence>
<protein>
    <recommendedName>
        <fullName evidence="5">phosphomevalonate dehydratase</fullName>
        <ecNumber evidence="5">4.2.1.182</ecNumber>
    </recommendedName>
</protein>
<evidence type="ECO:0000313" key="7">
    <source>
        <dbReference type="EMBL" id="AIF25406.1"/>
    </source>
</evidence>
<comment type="subunit">
    <text evidence="4">Heterodimer composed of a large subunit (PMDh-L) and a small subunit (PMDh-S).</text>
</comment>
<dbReference type="EMBL" id="KF901289">
    <property type="protein sequence ID" value="AIF25406.1"/>
    <property type="molecule type" value="Genomic_DNA"/>
</dbReference>
<comment type="function">
    <text evidence="3">Component of a hydro-lyase that catalyzes the dehydration of mevalonate 5-phosphate (MVA5P) to form trans-anhydromevalonate 5-phosphate (tAHMP). Involved in the archaeal mevalonate (MVA) pathway, which provides fundamental precursors for isoprenoid biosynthesis, such as isopentenyl diphosphate (IPP) and dimethylallyl diphosphate (DMAPP).</text>
</comment>
<name>A0A075I9S2_9ARCH</name>
<accession>A0A075I9S2</accession>